<dbReference type="InterPro" id="IPR011035">
    <property type="entry name" value="Ribosomal_bL25/Gln-tRNA_synth"/>
</dbReference>
<dbReference type="InterPro" id="IPR020930">
    <property type="entry name" value="Ribosomal_uL5_bac-type"/>
</dbReference>
<keyword evidence="4 5" id="KW-0687">Ribonucleoprotein</keyword>
<feature type="domain" description="Large ribosomal subunit protein bL25 L25" evidence="7">
    <location>
        <begin position="6"/>
        <end position="92"/>
    </location>
</feature>
<organism evidence="9">
    <name type="scientific">candidate division CPR3 bacterium</name>
    <dbReference type="NCBI Taxonomy" id="2268181"/>
    <lineage>
        <taxon>Bacteria</taxon>
        <taxon>Bacteria division CPR3</taxon>
    </lineage>
</organism>
<dbReference type="InterPro" id="IPR037121">
    <property type="entry name" value="Ribosomal_bL25_C"/>
</dbReference>
<comment type="subunit">
    <text evidence="5">Part of the 50S ribosomal subunit; part of the 5S rRNA/L5/L18/L25 subcomplex. Contacts the 5S rRNA. Binds to the 5S rRNA independently of L5 and L18.</text>
</comment>
<proteinExistence type="inferred from homology"/>
<reference evidence="9" key="1">
    <citation type="journal article" date="2020" name="mSystems">
        <title>Genome- and Community-Level Interaction Insights into Carbon Utilization and Element Cycling Functions of Hydrothermarchaeota in Hydrothermal Sediment.</title>
        <authorList>
            <person name="Zhou Z."/>
            <person name="Liu Y."/>
            <person name="Xu W."/>
            <person name="Pan J."/>
            <person name="Luo Z.H."/>
            <person name="Li M."/>
        </authorList>
    </citation>
    <scope>NUCLEOTIDE SEQUENCE [LARGE SCALE GENOMIC DNA]</scope>
    <source>
        <strain evidence="9">SpSt-757</strain>
    </source>
</reference>
<dbReference type="Gene3D" id="2.170.120.20">
    <property type="entry name" value="Ribosomal protein L25, beta domain"/>
    <property type="match status" value="1"/>
</dbReference>
<dbReference type="Gene3D" id="2.40.240.10">
    <property type="entry name" value="Ribosomal Protein L25, Chain P"/>
    <property type="match status" value="1"/>
</dbReference>
<comment type="function">
    <text evidence="5">This is one of the proteins that binds to the 5S RNA in the ribosome where it forms part of the central protuberance.</text>
</comment>
<dbReference type="InterPro" id="IPR001021">
    <property type="entry name" value="Ribosomal_bL25_long"/>
</dbReference>
<dbReference type="EMBL" id="DTGG01000070">
    <property type="protein sequence ID" value="HFZ08904.1"/>
    <property type="molecule type" value="Genomic_DNA"/>
</dbReference>
<dbReference type="AlphaFoldDB" id="A0A7V3J9Y9"/>
<evidence type="ECO:0000256" key="5">
    <source>
        <dbReference type="HAMAP-Rule" id="MF_01334"/>
    </source>
</evidence>
<evidence type="ECO:0000259" key="8">
    <source>
        <dbReference type="Pfam" id="PF14693"/>
    </source>
</evidence>
<dbReference type="PANTHER" id="PTHR33284">
    <property type="entry name" value="RIBOSOMAL PROTEIN L25/GLN-TRNA SYNTHETASE, ANTI-CODON-BINDING DOMAIN-CONTAINING PROTEIN"/>
    <property type="match status" value="1"/>
</dbReference>
<protein>
    <recommendedName>
        <fullName evidence="5">Large ribosomal subunit protein bL25</fullName>
    </recommendedName>
    <alternativeName>
        <fullName evidence="5">General stress protein CTC</fullName>
    </alternativeName>
</protein>
<dbReference type="PANTHER" id="PTHR33284:SF1">
    <property type="entry name" value="RIBOSOMAL PROTEIN L25_GLN-TRNA SYNTHETASE, ANTI-CODON-BINDING DOMAIN-CONTAINING PROTEIN"/>
    <property type="match status" value="1"/>
</dbReference>
<dbReference type="HAMAP" id="MF_01334">
    <property type="entry name" value="Ribosomal_bL25_CTC"/>
    <property type="match status" value="1"/>
</dbReference>
<dbReference type="GO" id="GO:0008097">
    <property type="term" value="F:5S rRNA binding"/>
    <property type="evidence" value="ECO:0007669"/>
    <property type="project" value="InterPro"/>
</dbReference>
<evidence type="ECO:0000313" key="9">
    <source>
        <dbReference type="EMBL" id="HFZ08904.1"/>
    </source>
</evidence>
<evidence type="ECO:0000256" key="3">
    <source>
        <dbReference type="ARBA" id="ARBA00022980"/>
    </source>
</evidence>
<dbReference type="SUPFAM" id="SSF50715">
    <property type="entry name" value="Ribosomal protein L25-like"/>
    <property type="match status" value="1"/>
</dbReference>
<dbReference type="Pfam" id="PF01386">
    <property type="entry name" value="Ribosomal_L25p"/>
    <property type="match status" value="1"/>
</dbReference>
<accession>A0A7V3J9Y9</accession>
<dbReference type="GO" id="GO:0003735">
    <property type="term" value="F:structural constituent of ribosome"/>
    <property type="evidence" value="ECO:0007669"/>
    <property type="project" value="InterPro"/>
</dbReference>
<keyword evidence="1 5" id="KW-0699">rRNA-binding</keyword>
<evidence type="ECO:0000259" key="7">
    <source>
        <dbReference type="Pfam" id="PF01386"/>
    </source>
</evidence>
<feature type="domain" description="Large ribosomal subunit protein bL25 beta" evidence="8">
    <location>
        <begin position="100"/>
        <end position="185"/>
    </location>
</feature>
<feature type="region of interest" description="Disordered" evidence="6">
    <location>
        <begin position="184"/>
        <end position="239"/>
    </location>
</feature>
<sequence>MENIVLHAQPREVFGKKVKALRKKGQIPAILYGHKVKSKPLLVNKTEFEKVFKEAGVSSLVNLKVNHESPQKVLIREPQRDPISLEPLHVDFYKIKMTEKIRTEIPLKFVGESPAVKELDGTLITNRDTIEVECLPEALVHEIEVDVSGLKTLDDVIKVSNLNVPEGIEVLNEPEETVASIMPPRSEEELAELEAPVEEKVEEVEEVEKKEEEAEEEEMVEEKKPSEEPEKIPESGGKS</sequence>
<feature type="compositionally biased region" description="Acidic residues" evidence="6">
    <location>
        <begin position="189"/>
        <end position="206"/>
    </location>
</feature>
<dbReference type="GO" id="GO:0006412">
    <property type="term" value="P:translation"/>
    <property type="evidence" value="ECO:0007669"/>
    <property type="project" value="UniProtKB-UniRule"/>
</dbReference>
<evidence type="ECO:0000256" key="4">
    <source>
        <dbReference type="ARBA" id="ARBA00023274"/>
    </source>
</evidence>
<evidence type="ECO:0000256" key="2">
    <source>
        <dbReference type="ARBA" id="ARBA00022884"/>
    </source>
</evidence>
<comment type="similarity">
    <text evidence="5">Belongs to the bacterial ribosomal protein bL25 family. CTC subfamily.</text>
</comment>
<evidence type="ECO:0000256" key="6">
    <source>
        <dbReference type="SAM" id="MobiDB-lite"/>
    </source>
</evidence>
<evidence type="ECO:0000256" key="1">
    <source>
        <dbReference type="ARBA" id="ARBA00022730"/>
    </source>
</evidence>
<comment type="caution">
    <text evidence="9">The sequence shown here is derived from an EMBL/GenBank/DDBJ whole genome shotgun (WGS) entry which is preliminary data.</text>
</comment>
<dbReference type="InterPro" id="IPR020056">
    <property type="entry name" value="Rbsml_bL25/Gln-tRNA_synth_N"/>
</dbReference>
<dbReference type="InterPro" id="IPR020057">
    <property type="entry name" value="Ribosomal_bL25_b-dom"/>
</dbReference>
<dbReference type="GO" id="GO:0022625">
    <property type="term" value="C:cytosolic large ribosomal subunit"/>
    <property type="evidence" value="ECO:0007669"/>
    <property type="project" value="TreeGrafter"/>
</dbReference>
<keyword evidence="2 5" id="KW-0694">RNA-binding</keyword>
<name>A0A7V3J9Y9_UNCC3</name>
<feature type="compositionally biased region" description="Basic and acidic residues" evidence="6">
    <location>
        <begin position="221"/>
        <end position="233"/>
    </location>
</feature>
<dbReference type="CDD" id="cd00495">
    <property type="entry name" value="Ribosomal_L25_TL5_CTC"/>
    <property type="match status" value="1"/>
</dbReference>
<dbReference type="Pfam" id="PF14693">
    <property type="entry name" value="Ribosomal_TL5_C"/>
    <property type="match status" value="1"/>
</dbReference>
<dbReference type="NCBIfam" id="TIGR00731">
    <property type="entry name" value="bL25_bact_ctc"/>
    <property type="match status" value="1"/>
</dbReference>
<dbReference type="InterPro" id="IPR029751">
    <property type="entry name" value="Ribosomal_L25_dom"/>
</dbReference>
<keyword evidence="3 5" id="KW-0689">Ribosomal protein</keyword>
<gene>
    <name evidence="5" type="primary">rplY</name>
    <name evidence="5" type="synonym">ctc</name>
    <name evidence="9" type="ORF">ENV41_02085</name>
</gene>